<sequence length="107" mass="11727">MNTNFNKSFKTQLNLPKAELKTGSILLLMDEPTNTTWKHKLIAIGQSIVPSSLGSASLVHATIWCQNKGNLAEPEIAEASGTGKVRTTNLSSGLYFIYYPRNADWGD</sequence>
<name>A0A4P2VKM2_FLUSA</name>
<dbReference type="AlphaFoldDB" id="A0A4P2VKM2"/>
<dbReference type="KEGG" id="sbf:JCM31447_315300"/>
<evidence type="ECO:0000313" key="1">
    <source>
        <dbReference type="EMBL" id="BBH52240.1"/>
    </source>
</evidence>
<proteinExistence type="predicted"/>
<reference evidence="1 2" key="1">
    <citation type="submission" date="2018-12" db="EMBL/GenBank/DDBJ databases">
        <title>Rubrispira sanarue gen. nov., sp., nov., a member of the order Silvanigrellales, isolated from a brackish lake in Hamamatsu Japan.</title>
        <authorList>
            <person name="Maejima Y."/>
            <person name="Iino T."/>
            <person name="Muraguchi Y."/>
            <person name="Fukuda K."/>
            <person name="Nojiri H."/>
            <person name="Ohkuma M."/>
            <person name="Moriuchi R."/>
            <person name="Dohra H."/>
            <person name="Kimbara K."/>
            <person name="Shintani M."/>
        </authorList>
    </citation>
    <scope>NUCLEOTIDE SEQUENCE [LARGE SCALE GENOMIC DNA]</scope>
    <source>
        <strain evidence="1 2">RF1110005</strain>
    </source>
</reference>
<accession>A0A4P2VKM2</accession>
<protein>
    <submittedName>
        <fullName evidence="1">Uncharacterized protein</fullName>
    </submittedName>
</protein>
<keyword evidence="2" id="KW-1185">Reference proteome</keyword>
<dbReference type="Proteomes" id="UP000291236">
    <property type="component" value="Chromosome"/>
</dbReference>
<organism evidence="1 2">
    <name type="scientific">Fluviispira sanaruensis</name>
    <dbReference type="NCBI Taxonomy" id="2493639"/>
    <lineage>
        <taxon>Bacteria</taxon>
        <taxon>Pseudomonadati</taxon>
        <taxon>Bdellovibrionota</taxon>
        <taxon>Oligoflexia</taxon>
        <taxon>Silvanigrellales</taxon>
        <taxon>Silvanigrellaceae</taxon>
        <taxon>Fluviispira</taxon>
    </lineage>
</organism>
<dbReference type="RefSeq" id="WP_130606526.1">
    <property type="nucleotide sequence ID" value="NZ_AP019368.1"/>
</dbReference>
<dbReference type="EMBL" id="AP019368">
    <property type="protein sequence ID" value="BBH52240.1"/>
    <property type="molecule type" value="Genomic_DNA"/>
</dbReference>
<evidence type="ECO:0000313" key="2">
    <source>
        <dbReference type="Proteomes" id="UP000291236"/>
    </source>
</evidence>
<gene>
    <name evidence="1" type="ORF">JCM31447_315300</name>
</gene>